<keyword evidence="4" id="KW-1185">Reference proteome</keyword>
<protein>
    <submittedName>
        <fullName evidence="3">AAA family ATPase</fullName>
    </submittedName>
</protein>
<dbReference type="AlphaFoldDB" id="A0A6L3SVG9"/>
<dbReference type="Gene3D" id="3.40.50.300">
    <property type="entry name" value="P-loop containing nucleotide triphosphate hydrolases"/>
    <property type="match status" value="1"/>
</dbReference>
<feature type="compositionally biased region" description="Basic and acidic residues" evidence="1">
    <location>
        <begin position="1"/>
        <end position="11"/>
    </location>
</feature>
<dbReference type="InterPro" id="IPR027417">
    <property type="entry name" value="P-loop_NTPase"/>
</dbReference>
<reference evidence="3 4" key="1">
    <citation type="submission" date="2019-09" db="EMBL/GenBank/DDBJ databases">
        <title>YIM 48816 draft genome.</title>
        <authorList>
            <person name="Jiang L."/>
        </authorList>
    </citation>
    <scope>NUCLEOTIDE SEQUENCE [LARGE SCALE GENOMIC DNA]</scope>
    <source>
        <strain evidence="3 4">YIM 48816</strain>
    </source>
</reference>
<dbReference type="SUPFAM" id="SSF52540">
    <property type="entry name" value="P-loop containing nucleoside triphosphate hydrolases"/>
    <property type="match status" value="1"/>
</dbReference>
<dbReference type="RefSeq" id="WP_151003354.1">
    <property type="nucleotide sequence ID" value="NZ_BPQY01000267.1"/>
</dbReference>
<comment type="caution">
    <text evidence="3">The sequence shown here is derived from an EMBL/GenBank/DDBJ whole genome shotgun (WGS) entry which is preliminary data.</text>
</comment>
<evidence type="ECO:0000256" key="1">
    <source>
        <dbReference type="SAM" id="MobiDB-lite"/>
    </source>
</evidence>
<evidence type="ECO:0000313" key="4">
    <source>
        <dbReference type="Proteomes" id="UP000474159"/>
    </source>
</evidence>
<gene>
    <name evidence="3" type="ORF">F6X53_24800</name>
</gene>
<name>A0A6L3SVG9_9HYPH</name>
<organism evidence="3 4">
    <name type="scientific">Methylobacterium soli</name>
    <dbReference type="NCBI Taxonomy" id="553447"/>
    <lineage>
        <taxon>Bacteria</taxon>
        <taxon>Pseudomonadati</taxon>
        <taxon>Pseudomonadota</taxon>
        <taxon>Alphaproteobacteria</taxon>
        <taxon>Hyphomicrobiales</taxon>
        <taxon>Methylobacteriaceae</taxon>
        <taxon>Methylobacterium</taxon>
    </lineage>
</organism>
<evidence type="ECO:0000259" key="2">
    <source>
        <dbReference type="Pfam" id="PF09250"/>
    </source>
</evidence>
<feature type="region of interest" description="Disordered" evidence="1">
    <location>
        <begin position="1"/>
        <end position="33"/>
    </location>
</feature>
<dbReference type="Pfam" id="PF09250">
    <property type="entry name" value="Prim-Pol"/>
    <property type="match status" value="1"/>
</dbReference>
<proteinExistence type="predicted"/>
<dbReference type="OrthoDB" id="123525at2"/>
<dbReference type="InterPro" id="IPR015330">
    <property type="entry name" value="DNA_primase/pol_bifunc_N"/>
</dbReference>
<evidence type="ECO:0000313" key="3">
    <source>
        <dbReference type="EMBL" id="KAB1075392.1"/>
    </source>
</evidence>
<sequence>MDRSIVTRDGEPVQSDDLPIQADTGSAAPVAGHGRGINPFRKLWEMGYRRLVPIVPPLAELSPHSSISRRPQSRGKAVGELGQHGWRGFNWHQHETCEADLIRWFTMEAGVGVRTGEGLIAIDIDSLAPELSEKARAAAVEILGPAPQRVGRAPKVLLLYRITEPMAYERVEFTGQEGKRERVEMLSEGRQAVLGGIHPHTLQPYSWPERLKPFDELTIVTPEKVKAYFARLAEILPEATVPSFNHPNSEKVLPLEDLIGTVDAVRKAVQAIPNDTRDREGYIWLGIAIKTALPHDPEAAFDIFWDWCAKWTAGTKDLNNAISDFGGFFPGRVLGASYLYKRAARYTGENMMPEDKFFEPITGELETGPAPTPKVQASDTFTLLGLDGLLHMPDPVYLVDRHLPEASLGFLYGDPGTGKSFIALDWALHIAFGLKAWHGDPILAPAGAHVVYIAGEGVAGLKLRVQAWMHRHNVVGADARFSLLRHSVDLMDKEQVLKLARTIRADAFGTVLVVVDTVSRSMPGAEENQQKEMTRFVDACDVIRTEFQCVVLGVHHAAKQGGRMRGSTVLSAAGDFVFKLERKPGKPVGRLLSEKQKDAPDGWSEPYRFDVVKLPDGKDSVVVSRCLTSDGNGAPVPVEQEERILESIDAAWRSKDPWGQNSRSRDRYAVTRLVKEFGVDADRAKELLQTWLDMGAIAIDTVDSHSKRKGYRRVQEVPEAFPSGSVFD</sequence>
<dbReference type="EMBL" id="VZZK01000034">
    <property type="protein sequence ID" value="KAB1075392.1"/>
    <property type="molecule type" value="Genomic_DNA"/>
</dbReference>
<feature type="domain" description="DNA primase/polymerase bifunctional N-terminal" evidence="2">
    <location>
        <begin position="73"/>
        <end position="213"/>
    </location>
</feature>
<accession>A0A6L3SVG9</accession>
<dbReference type="Proteomes" id="UP000474159">
    <property type="component" value="Unassembled WGS sequence"/>
</dbReference>
<dbReference type="Pfam" id="PF13481">
    <property type="entry name" value="AAA_25"/>
    <property type="match status" value="1"/>
</dbReference>